<dbReference type="RefSeq" id="WP_094838630.1">
    <property type="nucleotide sequence ID" value="NZ_NEVQ01000019.1"/>
</dbReference>
<keyword evidence="3" id="KW-1185">Reference proteome</keyword>
<accession>A0A261TTQ4</accession>
<comment type="caution">
    <text evidence="2">The sequence shown here is derived from an EMBL/GenBank/DDBJ whole genome shotgun (WGS) entry which is preliminary data.</text>
</comment>
<reference evidence="2 3" key="1">
    <citation type="submission" date="2017-05" db="EMBL/GenBank/DDBJ databases">
        <title>Complete and WGS of Bordetella genogroups.</title>
        <authorList>
            <person name="Spilker T."/>
            <person name="LiPuma J."/>
        </authorList>
    </citation>
    <scope>NUCLEOTIDE SEQUENCE [LARGE SCALE GENOMIC DNA]</scope>
    <source>
        <strain evidence="2 3">AU9919</strain>
    </source>
</reference>
<organism evidence="2 3">
    <name type="scientific">Bordetella genomosp. 4</name>
    <dbReference type="NCBI Taxonomy" id="463044"/>
    <lineage>
        <taxon>Bacteria</taxon>
        <taxon>Pseudomonadati</taxon>
        <taxon>Pseudomonadota</taxon>
        <taxon>Betaproteobacteria</taxon>
        <taxon>Burkholderiales</taxon>
        <taxon>Alcaligenaceae</taxon>
        <taxon>Bordetella</taxon>
    </lineage>
</organism>
<evidence type="ECO:0000313" key="2">
    <source>
        <dbReference type="EMBL" id="OZI53036.1"/>
    </source>
</evidence>
<protein>
    <recommendedName>
        <fullName evidence="4">DUF3318 domain-containing protein</fullName>
    </recommendedName>
</protein>
<evidence type="ECO:0000313" key="3">
    <source>
        <dbReference type="Proteomes" id="UP000216885"/>
    </source>
</evidence>
<proteinExistence type="predicted"/>
<dbReference type="EMBL" id="NEVQ01000019">
    <property type="protein sequence ID" value="OZI53036.1"/>
    <property type="molecule type" value="Genomic_DNA"/>
</dbReference>
<dbReference type="AlphaFoldDB" id="A0A261TTQ4"/>
<feature type="region of interest" description="Disordered" evidence="1">
    <location>
        <begin position="110"/>
        <end position="129"/>
    </location>
</feature>
<sequence length="129" mass="14273">MAKPTTAVDRAVRIELLRARAALERESLAHDIVSTTRSLRPGNLVKRWLPSLGQANLSKLLWQGFTLARRYPFVSSTLSALVMGRGKRSGLIKLAGGALLGWQAFKAWRDSRGRSSSDVEDDVSPSRER</sequence>
<evidence type="ECO:0000256" key="1">
    <source>
        <dbReference type="SAM" id="MobiDB-lite"/>
    </source>
</evidence>
<dbReference type="Proteomes" id="UP000216885">
    <property type="component" value="Unassembled WGS sequence"/>
</dbReference>
<name>A0A261TTQ4_9BORD</name>
<evidence type="ECO:0008006" key="4">
    <source>
        <dbReference type="Google" id="ProtNLM"/>
    </source>
</evidence>
<gene>
    <name evidence="2" type="ORF">CAL20_18665</name>
</gene>